<dbReference type="PANTHER" id="PTHR43650:SF17">
    <property type="entry name" value="PYROPHOSPHATE--FRUCTOSE 6-PHOSPHATE 1-PHOSPHOTRANSFERASE SUBUNIT ALPHA 1"/>
    <property type="match status" value="1"/>
</dbReference>
<evidence type="ECO:0000256" key="4">
    <source>
        <dbReference type="ARBA" id="ARBA00022723"/>
    </source>
</evidence>
<keyword evidence="4 9" id="KW-0479">Metal-binding</keyword>
<dbReference type="NCBIfam" id="NF005482">
    <property type="entry name" value="PRK07085.1"/>
    <property type="match status" value="1"/>
</dbReference>
<feature type="binding site" evidence="9">
    <location>
        <begin position="304"/>
        <end position="306"/>
    </location>
    <ligand>
        <name>substrate</name>
    </ligand>
</feature>
<comment type="subunit">
    <text evidence="9">Tetramer of two alpha (regulatory) and two beta (catalytic) chains.</text>
</comment>
<dbReference type="SUPFAM" id="SSF53784">
    <property type="entry name" value="Phosphofructokinase"/>
    <property type="match status" value="1"/>
</dbReference>
<dbReference type="InterPro" id="IPR000023">
    <property type="entry name" value="Phosphofructokinase_dom"/>
</dbReference>
<sequence>MGLAPAHTPVLKKQKGAAVMDIWTNDSPIANSRRQWVPPRPAVLNGEFQVVADGVPKSPNGSGNTCDDKVKGAFPHLQGQEPVVLKSTSAGAALNGSSAPVLNGSASRTNGLQASEPKANSSARTLRVGIVLSGGQAPGGHNVIAGVLDYLTERHPGSTLLGFRGGPGGILAKDFMEITQDKMAAFRNQGGFHMIGSGRGKIEKAEDLQKAADVAQALRLDGLIVCGGDDSNTNAAVLAESFKSKGLHTGVVGVPKTIDGDLKNAQVATSFGFDTACKVYSEQIGNLMMDALSAKKYYHFVRLMGRAASHITLECALQTHPQAAIICEELHHSKQRLADIVRELADIVAARAKDGKNYGIILLPEGLIEHVPEIGALIQELNEVLADTGVDVSCHDSLVTKLTPANLAVFQFLPTEVRQQLLLDRDPHGNVQVARIETEKLLLQLLETELGRRAKEGAFSGKFAGLTHYFGYEGRCSMPTNFDATYCATLGYAAGALVAEGKTGLMATASCLDRACADWTVGGYPLVDMMCIERRRGKDKPVIRKALVELDGPVFGAYKELRQRWATEDAYRSPGPIQFEGPAANAANFTLSLELCDGQPINIA</sequence>
<reference evidence="12 13" key="1">
    <citation type="submission" date="2024-06" db="EMBL/GenBank/DDBJ databases">
        <authorList>
            <person name="Kraege A."/>
            <person name="Thomma B."/>
        </authorList>
    </citation>
    <scope>NUCLEOTIDE SEQUENCE [LARGE SCALE GENOMIC DNA]</scope>
</reference>
<evidence type="ECO:0000313" key="12">
    <source>
        <dbReference type="EMBL" id="CAL5223693.1"/>
    </source>
</evidence>
<feature type="site" description="Important for catalytic activity and substrate specificity; stabilizes the transition state when the phosphoryl donor is PPi; prevents ATP from binding by mimicking the alpha-phosphate group of ATP" evidence="9">
    <location>
        <position position="230"/>
    </location>
</feature>
<evidence type="ECO:0000256" key="7">
    <source>
        <dbReference type="ARBA" id="ARBA00023152"/>
    </source>
</evidence>
<evidence type="ECO:0000256" key="1">
    <source>
        <dbReference type="ARBA" id="ARBA00001946"/>
    </source>
</evidence>
<evidence type="ECO:0000259" key="11">
    <source>
        <dbReference type="Pfam" id="PF00365"/>
    </source>
</evidence>
<dbReference type="Pfam" id="PF00365">
    <property type="entry name" value="PFK"/>
    <property type="match status" value="1"/>
</dbReference>
<dbReference type="PANTHER" id="PTHR43650">
    <property type="entry name" value="PYROPHOSPHATE--FRUCTOSE 6-PHOSPHATE 1-PHOSPHOTRANSFERASE"/>
    <property type="match status" value="1"/>
</dbReference>
<keyword evidence="3 9" id="KW-0808">Transferase</keyword>
<proteinExistence type="inferred from homology"/>
<feature type="binding site" evidence="9">
    <location>
        <begin position="296"/>
        <end position="297"/>
    </location>
    <ligand>
        <name>substrate</name>
        <note>ligand shared between dimeric partners</note>
    </ligand>
</feature>
<evidence type="ECO:0000256" key="9">
    <source>
        <dbReference type="HAMAP-Rule" id="MF_03185"/>
    </source>
</evidence>
<dbReference type="Proteomes" id="UP001497392">
    <property type="component" value="Unassembled WGS sequence"/>
</dbReference>
<evidence type="ECO:0000256" key="10">
    <source>
        <dbReference type="SAM" id="MobiDB-lite"/>
    </source>
</evidence>
<feature type="binding site" evidence="9">
    <location>
        <begin position="472"/>
        <end position="475"/>
    </location>
    <ligand>
        <name>substrate</name>
    </ligand>
</feature>
<keyword evidence="7 9" id="KW-0324">Glycolysis</keyword>
<name>A0ABP1FZS3_9CHLO</name>
<keyword evidence="13" id="KW-1185">Reference proteome</keyword>
<dbReference type="Gene3D" id="3.40.50.450">
    <property type="match status" value="1"/>
</dbReference>
<keyword evidence="6 9" id="KW-0460">Magnesium</keyword>
<dbReference type="InterPro" id="IPR022953">
    <property type="entry name" value="ATP_PFK"/>
</dbReference>
<evidence type="ECO:0000313" key="13">
    <source>
        <dbReference type="Proteomes" id="UP001497392"/>
    </source>
</evidence>
<organism evidence="12 13">
    <name type="scientific">Coccomyxa viridis</name>
    <dbReference type="NCBI Taxonomy" id="1274662"/>
    <lineage>
        <taxon>Eukaryota</taxon>
        <taxon>Viridiplantae</taxon>
        <taxon>Chlorophyta</taxon>
        <taxon>core chlorophytes</taxon>
        <taxon>Trebouxiophyceae</taxon>
        <taxon>Trebouxiophyceae incertae sedis</taxon>
        <taxon>Coccomyxaceae</taxon>
        <taxon>Coccomyxa</taxon>
    </lineage>
</organism>
<evidence type="ECO:0000256" key="6">
    <source>
        <dbReference type="ARBA" id="ARBA00022842"/>
    </source>
</evidence>
<feature type="binding site" evidence="9">
    <location>
        <position position="365"/>
    </location>
    <ligand>
        <name>substrate</name>
    </ligand>
</feature>
<dbReference type="HAMAP" id="MF_01980">
    <property type="entry name" value="Phosphofructokinase_II_Long"/>
    <property type="match status" value="1"/>
</dbReference>
<comment type="activity regulation">
    <text evidence="9">Allosterically activated by fructose 2,6-bisphosphate.</text>
</comment>
<evidence type="ECO:0000256" key="8">
    <source>
        <dbReference type="ARBA" id="ARBA00048072"/>
    </source>
</evidence>
<feature type="binding site" evidence="9">
    <location>
        <begin position="257"/>
        <end position="259"/>
    </location>
    <ligand>
        <name>substrate</name>
    </ligand>
</feature>
<comment type="catalytic activity">
    <reaction evidence="8 9">
        <text>beta-D-fructose 6-phosphate + diphosphate = beta-D-fructose 1,6-bisphosphate + phosphate + H(+)</text>
        <dbReference type="Rhea" id="RHEA:13613"/>
        <dbReference type="ChEBI" id="CHEBI:15378"/>
        <dbReference type="ChEBI" id="CHEBI:32966"/>
        <dbReference type="ChEBI" id="CHEBI:33019"/>
        <dbReference type="ChEBI" id="CHEBI:43474"/>
        <dbReference type="ChEBI" id="CHEBI:57634"/>
        <dbReference type="EC" id="2.7.1.90"/>
    </reaction>
</comment>
<evidence type="ECO:0000256" key="2">
    <source>
        <dbReference type="ARBA" id="ARBA00022490"/>
    </source>
</evidence>
<dbReference type="PRINTS" id="PR00476">
    <property type="entry name" value="PHFRCTKINASE"/>
</dbReference>
<feature type="site" description="Important for catalytic activity; stabilizes the transition state when the phosphoryl donor is PPi" evidence="9">
    <location>
        <position position="256"/>
    </location>
</feature>
<comment type="caution">
    <text evidence="12">The sequence shown here is derived from an EMBL/GenBank/DDBJ whole genome shotgun (WGS) entry which is preliminary data.</text>
</comment>
<dbReference type="InterPro" id="IPR011183">
    <property type="entry name" value="PfpB_PPi_PFK"/>
</dbReference>
<keyword evidence="2 9" id="KW-0963">Cytoplasm</keyword>
<accession>A0ABP1FZS3</accession>
<comment type="caution">
    <text evidence="9">Lacks conserved residue(s) required for the propagation of feature annotation.</text>
</comment>
<comment type="pathway">
    <text evidence="9">Carbohydrate degradation; glycolysis; D-glyceraldehyde 3-phosphate and glycerone phosphate from D-glucose: step 3/4.</text>
</comment>
<dbReference type="NCBIfam" id="TIGR02477">
    <property type="entry name" value="PFKA_PPi"/>
    <property type="match status" value="1"/>
</dbReference>
<dbReference type="Gene3D" id="3.40.50.460">
    <property type="entry name" value="Phosphofructokinase domain"/>
    <property type="match status" value="1"/>
</dbReference>
<dbReference type="EMBL" id="CAXHTA020000009">
    <property type="protein sequence ID" value="CAL5223693.1"/>
    <property type="molecule type" value="Genomic_DNA"/>
</dbReference>
<comment type="function">
    <text evidence="9">Catalytic subunit of pyrophosphate--fructose 6-phosphate 1-phosphotransferase. Catalyzes the phosphorylation of D-fructose 6-phosphate, the first committing step of glycolysis. Uses inorganic phosphate (PPi) as phosphoryl donor instead of ATP like common ATP-dependent phosphofructokinases (ATP-PFKs), which renders the reaction reversible, and can thus function both in glycolysis and gluconeogenesis.</text>
</comment>
<feature type="region of interest" description="Disordered" evidence="10">
    <location>
        <begin position="101"/>
        <end position="120"/>
    </location>
</feature>
<evidence type="ECO:0000256" key="5">
    <source>
        <dbReference type="ARBA" id="ARBA00022777"/>
    </source>
</evidence>
<feature type="active site" description="Proton acceptor" evidence="9">
    <location>
        <position position="259"/>
    </location>
</feature>
<gene>
    <name evidence="12" type="primary">g6246</name>
    <name evidence="9" type="synonym">PFP-BETA</name>
    <name evidence="12" type="ORF">VP750_LOCUS5352</name>
</gene>
<feature type="domain" description="Phosphofructokinase" evidence="11">
    <location>
        <begin position="127"/>
        <end position="385"/>
    </location>
</feature>
<dbReference type="InterPro" id="IPR035966">
    <property type="entry name" value="PKF_sf"/>
</dbReference>
<keyword evidence="5 9" id="KW-0418">Kinase</keyword>
<evidence type="ECO:0000256" key="3">
    <source>
        <dbReference type="ARBA" id="ARBA00022679"/>
    </source>
</evidence>
<dbReference type="Gene3D" id="1.10.10.480">
    <property type="entry name" value="Phosphofructokinase, domain 3"/>
    <property type="match status" value="1"/>
</dbReference>
<comment type="similarity">
    <text evidence="9">Belongs to the phosphofructokinase type A (PFKA) family. PPi-dependent PFK group II subfamily. Clade 'Long' sub-subfamily.</text>
</comment>
<dbReference type="EC" id="2.7.1.90" evidence="9"/>
<feature type="binding site" evidence="9">
    <location>
        <position position="229"/>
    </location>
    <ligand>
        <name>Mg(2+)</name>
        <dbReference type="ChEBI" id="CHEBI:18420"/>
        <note>catalytic</note>
    </ligand>
</feature>
<comment type="subcellular location">
    <subcellularLocation>
        <location evidence="9">Cytoplasm</location>
    </subcellularLocation>
</comment>
<comment type="cofactor">
    <cofactor evidence="1 9">
        <name>Mg(2+)</name>
        <dbReference type="ChEBI" id="CHEBI:18420"/>
    </cofactor>
</comment>
<protein>
    <recommendedName>
        <fullName evidence="9">Pyrophosphate--fructose 6-phosphate 1-phosphotransferase subunit beta</fullName>
        <shortName evidence="9">PFP</shortName>
        <ecNumber evidence="9">2.7.1.90</ecNumber>
    </recommendedName>
    <alternativeName>
        <fullName evidence="9">6-phosphofructokinase, pyrophosphate dependent</fullName>
    </alternativeName>
    <alternativeName>
        <fullName evidence="9">PPi-PFK</fullName>
    </alternativeName>
    <alternativeName>
        <fullName evidence="9">Pyrophosphate-dependent 6-phosphofructose-1-kinase</fullName>
    </alternativeName>
</protein>
<feature type="binding site" evidence="9">
    <location>
        <position position="135"/>
    </location>
    <ligand>
        <name>diphosphate</name>
        <dbReference type="ChEBI" id="CHEBI:33019"/>
    </ligand>
</feature>
<keyword evidence="9" id="KW-0021">Allosteric enzyme</keyword>